<feature type="region of interest" description="Disordered" evidence="1">
    <location>
        <begin position="98"/>
        <end position="136"/>
    </location>
</feature>
<evidence type="ECO:0000313" key="3">
    <source>
        <dbReference type="Proteomes" id="UP000254503"/>
    </source>
</evidence>
<dbReference type="Proteomes" id="UP000254503">
    <property type="component" value="Unassembled WGS sequence"/>
</dbReference>
<evidence type="ECO:0000313" key="2">
    <source>
        <dbReference type="EMBL" id="STJ53569.1"/>
    </source>
</evidence>
<reference evidence="2 3" key="1">
    <citation type="submission" date="2018-06" db="EMBL/GenBank/DDBJ databases">
        <authorList>
            <consortium name="Pathogen Informatics"/>
            <person name="Doyle S."/>
        </authorList>
    </citation>
    <scope>NUCLEOTIDE SEQUENCE [LARGE SCALE GENOMIC DNA]</scope>
    <source>
        <strain evidence="2 3">NCTC9045</strain>
    </source>
</reference>
<organism evidence="2 3">
    <name type="scientific">Escherichia coli</name>
    <dbReference type="NCBI Taxonomy" id="562"/>
    <lineage>
        <taxon>Bacteria</taxon>
        <taxon>Pseudomonadati</taxon>
        <taxon>Pseudomonadota</taxon>
        <taxon>Gammaproteobacteria</taxon>
        <taxon>Enterobacterales</taxon>
        <taxon>Enterobacteriaceae</taxon>
        <taxon>Escherichia</taxon>
    </lineage>
</organism>
<dbReference type="AlphaFoldDB" id="A0A376WV72"/>
<gene>
    <name evidence="2" type="ORF">NCTC9045_01415</name>
</gene>
<protein>
    <submittedName>
        <fullName evidence="2">Uncharacterized protein</fullName>
    </submittedName>
</protein>
<sequence length="136" mass="14438">MKYVVSGGATLSFADGSKFELSQGIHDSSSFPKEVKDHWAFKAYARPIDEADLANEQSNEDLSASLVLLAEENNTLKAQLAEHEKTITALGNENTDLKAQLAAAQAPEGGKPADSTDKTDNTGGDAKNAKKQQASD</sequence>
<proteinExistence type="predicted"/>
<accession>A0A376WV72</accession>
<name>A0A376WV72_ECOLX</name>
<evidence type="ECO:0000256" key="1">
    <source>
        <dbReference type="SAM" id="MobiDB-lite"/>
    </source>
</evidence>
<dbReference type="EMBL" id="UGDD01000002">
    <property type="protein sequence ID" value="STJ53569.1"/>
    <property type="molecule type" value="Genomic_DNA"/>
</dbReference>